<dbReference type="EMBL" id="QNVU01000005">
    <property type="protein sequence ID" value="REC52129.1"/>
    <property type="molecule type" value="Genomic_DNA"/>
</dbReference>
<feature type="region of interest" description="Disordered" evidence="1">
    <location>
        <begin position="64"/>
        <end position="94"/>
    </location>
</feature>
<organism evidence="2 3">
    <name type="scientific">Candidatus Chryseobacterium massiliense</name>
    <dbReference type="NCBI Taxonomy" id="204089"/>
    <lineage>
        <taxon>Bacteria</taxon>
        <taxon>Pseudomonadati</taxon>
        <taxon>Bacteroidota</taxon>
        <taxon>Flavobacteriia</taxon>
        <taxon>Flavobacteriales</taxon>
        <taxon>Weeksellaceae</taxon>
        <taxon>Chryseobacterium group</taxon>
        <taxon>Chryseobacterium</taxon>
    </lineage>
</organism>
<comment type="caution">
    <text evidence="2">The sequence shown here is derived from an EMBL/GenBank/DDBJ whole genome shotgun (WGS) entry which is preliminary data.</text>
</comment>
<dbReference type="AlphaFoldDB" id="A0A3D9BF29"/>
<evidence type="ECO:0000313" key="2">
    <source>
        <dbReference type="EMBL" id="REC52129.1"/>
    </source>
</evidence>
<reference evidence="2 3" key="1">
    <citation type="journal article" date="2004" name="Emerg. Infect. Dis.">
        <title>Amoebae-resisting bacteria isolated from human nasal swabs by amoebal coculture.</title>
        <authorList>
            <person name="Greub G."/>
            <person name="La Scola B."/>
            <person name="Raoult D."/>
        </authorList>
    </citation>
    <scope>NUCLEOTIDE SEQUENCE [LARGE SCALE GENOMIC DNA]</scope>
    <source>
        <strain evidence="2 3">CCUG 51329</strain>
    </source>
</reference>
<proteinExistence type="predicted"/>
<protein>
    <submittedName>
        <fullName evidence="2">Uncharacterized protein</fullName>
    </submittedName>
</protein>
<evidence type="ECO:0000256" key="1">
    <source>
        <dbReference type="SAM" id="MobiDB-lite"/>
    </source>
</evidence>
<accession>A0A3D9BF29</accession>
<keyword evidence="3" id="KW-1185">Reference proteome</keyword>
<evidence type="ECO:0000313" key="3">
    <source>
        <dbReference type="Proteomes" id="UP000256924"/>
    </source>
</evidence>
<name>A0A3D9BF29_9FLAO</name>
<gene>
    <name evidence="2" type="ORF">DRF68_04120</name>
</gene>
<feature type="region of interest" description="Disordered" evidence="1">
    <location>
        <begin position="1"/>
        <end position="23"/>
    </location>
</feature>
<sequence length="94" mass="10250">MAGYPACKIARKQERRNDGKRDSLLSDNHACVTDGMIDGTIARMQSRLIRCLNESIAAVLQESRQSAIPAGKPDSYPARKTARNLDCTGASLQD</sequence>
<feature type="compositionally biased region" description="Basic and acidic residues" evidence="1">
    <location>
        <begin position="11"/>
        <end position="23"/>
    </location>
</feature>
<dbReference type="Proteomes" id="UP000256924">
    <property type="component" value="Unassembled WGS sequence"/>
</dbReference>